<comment type="caution">
    <text evidence="1">The sequence shown here is derived from an EMBL/GenBank/DDBJ whole genome shotgun (WGS) entry which is preliminary data.</text>
</comment>
<dbReference type="EMBL" id="QKRX01000002">
    <property type="protein sequence ID" value="RAU19438.1"/>
    <property type="molecule type" value="Genomic_DNA"/>
</dbReference>
<reference evidence="1 2" key="1">
    <citation type="submission" date="2018-06" db="EMBL/GenBank/DDBJ databases">
        <title>Nitrincola tibetense sp. nov., isolated from Lake XuguoCo on Tibetan Plateau.</title>
        <authorList>
            <person name="Xing P."/>
        </authorList>
    </citation>
    <scope>NUCLEOTIDE SEQUENCE [LARGE SCALE GENOMIC DNA]</scope>
    <source>
        <strain evidence="2">xg18</strain>
    </source>
</reference>
<gene>
    <name evidence="1" type="ORF">DN062_04070</name>
</gene>
<organism evidence="1 2">
    <name type="scientific">Nitrincola tibetensis</name>
    <dbReference type="NCBI Taxonomy" id="2219697"/>
    <lineage>
        <taxon>Bacteria</taxon>
        <taxon>Pseudomonadati</taxon>
        <taxon>Pseudomonadota</taxon>
        <taxon>Gammaproteobacteria</taxon>
        <taxon>Oceanospirillales</taxon>
        <taxon>Oceanospirillaceae</taxon>
        <taxon>Nitrincola</taxon>
    </lineage>
</organism>
<dbReference type="AlphaFoldDB" id="A0A364NQQ2"/>
<evidence type="ECO:0000313" key="1">
    <source>
        <dbReference type="EMBL" id="RAU19438.1"/>
    </source>
</evidence>
<dbReference type="Proteomes" id="UP000250744">
    <property type="component" value="Unassembled WGS sequence"/>
</dbReference>
<protein>
    <submittedName>
        <fullName evidence="1">Uncharacterized protein</fullName>
    </submittedName>
</protein>
<keyword evidence="2" id="KW-1185">Reference proteome</keyword>
<evidence type="ECO:0000313" key="2">
    <source>
        <dbReference type="Proteomes" id="UP000250744"/>
    </source>
</evidence>
<accession>A0A364NQQ2</accession>
<name>A0A364NQQ2_9GAMM</name>
<sequence length="64" mass="7477">MQHGKQIKRALCKMLCAIPWITTQGYFSKQWKTMIKSMFASMCSMAHMELTKFDSIGHWVKHPS</sequence>
<proteinExistence type="predicted"/>